<accession>A0A2R6B0G8</accession>
<evidence type="ECO:0000313" key="3">
    <source>
        <dbReference type="Proteomes" id="UP000240322"/>
    </source>
</evidence>
<feature type="transmembrane region" description="Helical" evidence="1">
    <location>
        <begin position="66"/>
        <end position="88"/>
    </location>
</feature>
<proteinExistence type="predicted"/>
<sequence>MNPFKPIYIETADNGVTLGPYAVVVALFISLIRMGLGVGTIFSLPGSLPGALLVGVFYRYVWRSKWVGLLEVVGTGLVGAWISSVVVAPIFAPKFSYDTLFFVAAFTPAAVVGSLLGILVLHILALRRVLTV</sequence>
<dbReference type="PIRSF" id="PIRSF024534">
    <property type="entry name" value="ThiW"/>
    <property type="match status" value="1"/>
</dbReference>
<dbReference type="EMBL" id="NEXE01000009">
    <property type="protein sequence ID" value="PSN92141.1"/>
    <property type="molecule type" value="Genomic_DNA"/>
</dbReference>
<evidence type="ECO:0000313" key="2">
    <source>
        <dbReference type="EMBL" id="PSN92141.1"/>
    </source>
</evidence>
<dbReference type="AlphaFoldDB" id="A0A2R6B0G8"/>
<feature type="transmembrane region" description="Helical" evidence="1">
    <location>
        <begin position="20"/>
        <end position="45"/>
    </location>
</feature>
<evidence type="ECO:0000256" key="1">
    <source>
        <dbReference type="SAM" id="Phobius"/>
    </source>
</evidence>
<comment type="caution">
    <text evidence="2">The sequence shown here is derived from an EMBL/GenBank/DDBJ whole genome shotgun (WGS) entry which is preliminary data.</text>
</comment>
<dbReference type="NCBIfam" id="TIGR02359">
    <property type="entry name" value="thiW"/>
    <property type="match status" value="1"/>
</dbReference>
<dbReference type="InterPro" id="IPR012652">
    <property type="entry name" value="ThiW"/>
</dbReference>
<feature type="transmembrane region" description="Helical" evidence="1">
    <location>
        <begin position="100"/>
        <end position="126"/>
    </location>
</feature>
<name>A0A2R6B0G8_9ARCH</name>
<keyword evidence="1" id="KW-1133">Transmembrane helix</keyword>
<reference evidence="2 3" key="1">
    <citation type="submission" date="2017-04" db="EMBL/GenBank/DDBJ databases">
        <title>Novel microbial lineages endemic to geothermal iron-oxide mats fill important gaps in the evolutionary history of Archaea.</title>
        <authorList>
            <person name="Jay Z.J."/>
            <person name="Beam J.P."/>
            <person name="Dlakic M."/>
            <person name="Rusch D.B."/>
            <person name="Kozubal M.A."/>
            <person name="Inskeep W.P."/>
        </authorList>
    </citation>
    <scope>NUCLEOTIDE SEQUENCE [LARGE SCALE GENOMIC DNA]</scope>
    <source>
        <strain evidence="2">OSP_D</strain>
    </source>
</reference>
<organism evidence="2 3">
    <name type="scientific">Candidatus Marsarchaeota G2 archaeon OSP_D</name>
    <dbReference type="NCBI Taxonomy" id="1978157"/>
    <lineage>
        <taxon>Archaea</taxon>
        <taxon>Candidatus Marsarchaeota</taxon>
        <taxon>Candidatus Marsarchaeota group 2</taxon>
    </lineage>
</organism>
<dbReference type="Proteomes" id="UP000240322">
    <property type="component" value="Unassembled WGS sequence"/>
</dbReference>
<protein>
    <submittedName>
        <fullName evidence="2">Energy coupling factor transporter S component ThiW</fullName>
    </submittedName>
</protein>
<keyword evidence="1" id="KW-0472">Membrane</keyword>
<dbReference type="Pfam" id="PF09512">
    <property type="entry name" value="ThiW"/>
    <property type="match status" value="1"/>
</dbReference>
<keyword evidence="1" id="KW-0812">Transmembrane</keyword>
<gene>
    <name evidence="2" type="ORF">B9Q03_01905</name>
</gene>